<evidence type="ECO:0000313" key="2">
    <source>
        <dbReference type="Proteomes" id="UP001356095"/>
    </source>
</evidence>
<organism evidence="1 2">
    <name type="scientific">Nocardiopsis codii</name>
    <dbReference type="NCBI Taxonomy" id="3065942"/>
    <lineage>
        <taxon>Bacteria</taxon>
        <taxon>Bacillati</taxon>
        <taxon>Actinomycetota</taxon>
        <taxon>Actinomycetes</taxon>
        <taxon>Streptosporangiales</taxon>
        <taxon>Nocardiopsidaceae</taxon>
        <taxon>Nocardiopsis</taxon>
    </lineage>
</organism>
<accession>A0ABU7KD43</accession>
<name>A0ABU7KD43_9ACTN</name>
<dbReference type="EMBL" id="JAUZMY010000026">
    <property type="protein sequence ID" value="MEE2040158.1"/>
    <property type="molecule type" value="Genomic_DNA"/>
</dbReference>
<proteinExistence type="predicted"/>
<dbReference type="RefSeq" id="WP_330093928.1">
    <property type="nucleotide sequence ID" value="NZ_JAUZMY010000026.1"/>
</dbReference>
<keyword evidence="2" id="KW-1185">Reference proteome</keyword>
<comment type="caution">
    <text evidence="1">The sequence shown here is derived from an EMBL/GenBank/DDBJ whole genome shotgun (WGS) entry which is preliminary data.</text>
</comment>
<sequence length="42" mass="4637">MRYTHFTVPPPPTGVLPAGRACRTDCYDDMADQSGTHASLYH</sequence>
<reference evidence="1 2" key="1">
    <citation type="submission" date="2023-08" db="EMBL/GenBank/DDBJ databases">
        <authorList>
            <person name="Girao M."/>
            <person name="Carvalho M.F."/>
        </authorList>
    </citation>
    <scope>NUCLEOTIDE SEQUENCE [LARGE SCALE GENOMIC DNA]</scope>
    <source>
        <strain evidence="1 2">CT-R113</strain>
    </source>
</reference>
<evidence type="ECO:0000313" key="1">
    <source>
        <dbReference type="EMBL" id="MEE2040158.1"/>
    </source>
</evidence>
<dbReference type="Proteomes" id="UP001356095">
    <property type="component" value="Unassembled WGS sequence"/>
</dbReference>
<gene>
    <name evidence="1" type="ORF">Q8791_23355</name>
</gene>
<protein>
    <submittedName>
        <fullName evidence="1">Uncharacterized protein</fullName>
    </submittedName>
</protein>